<organism evidence="8 9">
    <name type="scientific">Paenibacillus alvei</name>
    <name type="common">Bacillus alvei</name>
    <dbReference type="NCBI Taxonomy" id="44250"/>
    <lineage>
        <taxon>Bacteria</taxon>
        <taxon>Bacillati</taxon>
        <taxon>Bacillota</taxon>
        <taxon>Bacilli</taxon>
        <taxon>Bacillales</taxon>
        <taxon>Paenibacillaceae</taxon>
        <taxon>Paenibacillus</taxon>
    </lineage>
</organism>
<dbReference type="InterPro" id="IPR038323">
    <property type="entry name" value="ArAE_1_C_sf"/>
</dbReference>
<evidence type="ECO:0000313" key="8">
    <source>
        <dbReference type="EMBL" id="SYX84470.1"/>
    </source>
</evidence>
<reference evidence="9" key="1">
    <citation type="submission" date="2018-08" db="EMBL/GenBank/DDBJ databases">
        <authorList>
            <person name="Chevrot R."/>
        </authorList>
    </citation>
    <scope>NUCLEOTIDE SEQUENCE [LARGE SCALE GENOMIC DNA]</scope>
</reference>
<evidence type="ECO:0000256" key="3">
    <source>
        <dbReference type="ARBA" id="ARBA00022692"/>
    </source>
</evidence>
<evidence type="ECO:0000256" key="5">
    <source>
        <dbReference type="ARBA" id="ARBA00023136"/>
    </source>
</evidence>
<evidence type="ECO:0000256" key="4">
    <source>
        <dbReference type="ARBA" id="ARBA00022989"/>
    </source>
</evidence>
<evidence type="ECO:0000313" key="9">
    <source>
        <dbReference type="Proteomes" id="UP000304148"/>
    </source>
</evidence>
<protein>
    <recommendedName>
        <fullName evidence="7">Putative aromatic acid exporter C-terminal domain-containing protein</fullName>
    </recommendedName>
</protein>
<comment type="subcellular location">
    <subcellularLocation>
        <location evidence="1">Cell membrane</location>
        <topology evidence="1">Multi-pass membrane protein</topology>
    </subcellularLocation>
</comment>
<feature type="transmembrane region" description="Helical" evidence="6">
    <location>
        <begin position="142"/>
        <end position="160"/>
    </location>
</feature>
<feature type="transmembrane region" description="Helical" evidence="6">
    <location>
        <begin position="56"/>
        <end position="81"/>
    </location>
</feature>
<feature type="transmembrane region" description="Helical" evidence="6">
    <location>
        <begin position="166"/>
        <end position="183"/>
    </location>
</feature>
<dbReference type="Pfam" id="PF11728">
    <property type="entry name" value="ArAE_1_C"/>
    <property type="match status" value="1"/>
</dbReference>
<dbReference type="PANTHER" id="PTHR40064">
    <property type="entry name" value="MEMBRANE PROTEIN-RELATED"/>
    <property type="match status" value="1"/>
</dbReference>
<feature type="transmembrane region" description="Helical" evidence="6">
    <location>
        <begin position="118"/>
        <end position="135"/>
    </location>
</feature>
<dbReference type="InterPro" id="IPR010343">
    <property type="entry name" value="ArAE_1"/>
</dbReference>
<proteinExistence type="predicted"/>
<dbReference type="Proteomes" id="UP000304148">
    <property type="component" value="Chromosome"/>
</dbReference>
<dbReference type="InterPro" id="IPR052984">
    <property type="entry name" value="UPF0421"/>
</dbReference>
<evidence type="ECO:0000256" key="2">
    <source>
        <dbReference type="ARBA" id="ARBA00022475"/>
    </source>
</evidence>
<dbReference type="Pfam" id="PF06081">
    <property type="entry name" value="ArAE_1"/>
    <property type="match status" value="1"/>
</dbReference>
<evidence type="ECO:0000256" key="6">
    <source>
        <dbReference type="SAM" id="Phobius"/>
    </source>
</evidence>
<dbReference type="InterPro" id="IPR021062">
    <property type="entry name" value="ArAE_1_C"/>
</dbReference>
<dbReference type="GO" id="GO:0005886">
    <property type="term" value="C:plasma membrane"/>
    <property type="evidence" value="ECO:0007669"/>
    <property type="project" value="UniProtKB-SubCell"/>
</dbReference>
<dbReference type="AlphaFoldDB" id="A0A383RBZ0"/>
<keyword evidence="2" id="KW-1003">Cell membrane</keyword>
<keyword evidence="5 6" id="KW-0472">Membrane</keyword>
<gene>
    <name evidence="8" type="ORF">PBLR_12892</name>
</gene>
<evidence type="ECO:0000256" key="1">
    <source>
        <dbReference type="ARBA" id="ARBA00004651"/>
    </source>
</evidence>
<name>A0A383RBZ0_PAEAL</name>
<evidence type="ECO:0000259" key="7">
    <source>
        <dbReference type="Pfam" id="PF11728"/>
    </source>
</evidence>
<dbReference type="EMBL" id="LS992241">
    <property type="protein sequence ID" value="SYX84470.1"/>
    <property type="molecule type" value="Genomic_DNA"/>
</dbReference>
<dbReference type="PANTHER" id="PTHR40064:SF1">
    <property type="entry name" value="MEMBRANE PROTEIN"/>
    <property type="match status" value="1"/>
</dbReference>
<keyword evidence="3 6" id="KW-0812">Transmembrane</keyword>
<keyword evidence="4 6" id="KW-1133">Transmembrane helix</keyword>
<feature type="transmembrane region" description="Helical" evidence="6">
    <location>
        <begin position="93"/>
        <end position="112"/>
    </location>
</feature>
<accession>A0A383RBZ0</accession>
<dbReference type="Gene3D" id="1.20.120.940">
    <property type="entry name" value="Putative aromatic acid exporter, C-terminal domain"/>
    <property type="match status" value="1"/>
</dbReference>
<sequence length="367" mass="41143">MPMNGIPLFLQHVIRVDIMNMYHKKITLHKGLIEGAYSHMVFGFVGIRVIKTAIASILAIIVANLAGAVNPLGAGLLAILGVDVTRKRSIKTVSARFLASVVGLLLASLLFGLLGFELWVLALYILVAFPIIAKLNFKEGIVTSSVVVFHIYGAGTLTLHGVLNEVLLLAIGLGAASVVNLVYMPNEEDKLVRIKKEVDAYFSLIFTQISSNLRDTTYVWDGHEIIDADEKVNEGIFIASKALENRLMRTDDIHADEQWLIYFYMRKAQLENVQGILQLLSQVYQSFPQCYLVADVFDQLSEDVKEPHYTGKTEQLLNDLDEVFRQMDLPVTRGEFEVRAAVLQVIRELQQYLKIAKRDKKQLRLGV</sequence>
<feature type="domain" description="Putative aromatic acid exporter C-terminal" evidence="7">
    <location>
        <begin position="188"/>
        <end position="355"/>
    </location>
</feature>